<protein>
    <submittedName>
        <fullName evidence="2">Uncharacterized protein</fullName>
    </submittedName>
</protein>
<evidence type="ECO:0000313" key="2">
    <source>
        <dbReference type="EMBL" id="MCF2496712.1"/>
    </source>
</evidence>
<keyword evidence="1" id="KW-0472">Membrane</keyword>
<comment type="caution">
    <text evidence="2">The sequence shown here is derived from an EMBL/GenBank/DDBJ whole genome shotgun (WGS) entry which is preliminary data.</text>
</comment>
<keyword evidence="1" id="KW-0812">Transmembrane</keyword>
<name>A0A9X1QA89_9BACT</name>
<accession>A0A9X1QA89</accession>
<gene>
    <name evidence="2" type="ORF">L0661_00235</name>
</gene>
<dbReference type="RefSeq" id="WP_235176365.1">
    <property type="nucleotide sequence ID" value="NZ_JAKFFV010000002.1"/>
</dbReference>
<feature type="transmembrane region" description="Helical" evidence="1">
    <location>
        <begin position="91"/>
        <end position="115"/>
    </location>
</feature>
<dbReference type="EMBL" id="JAKFFV010000002">
    <property type="protein sequence ID" value="MCF2496712.1"/>
    <property type="molecule type" value="Genomic_DNA"/>
</dbReference>
<proteinExistence type="predicted"/>
<evidence type="ECO:0000256" key="1">
    <source>
        <dbReference type="SAM" id="Phobius"/>
    </source>
</evidence>
<evidence type="ECO:0000313" key="3">
    <source>
        <dbReference type="Proteomes" id="UP001139411"/>
    </source>
</evidence>
<organism evidence="2 3">
    <name type="scientific">Dyadobacter chenhuakuii</name>
    <dbReference type="NCBI Taxonomy" id="2909339"/>
    <lineage>
        <taxon>Bacteria</taxon>
        <taxon>Pseudomonadati</taxon>
        <taxon>Bacteroidota</taxon>
        <taxon>Cytophagia</taxon>
        <taxon>Cytophagales</taxon>
        <taxon>Spirosomataceae</taxon>
        <taxon>Dyadobacter</taxon>
    </lineage>
</organism>
<feature type="transmembrane region" description="Helical" evidence="1">
    <location>
        <begin position="44"/>
        <end position="70"/>
    </location>
</feature>
<dbReference type="Proteomes" id="UP001139411">
    <property type="component" value="Unassembled WGS sequence"/>
</dbReference>
<reference evidence="2" key="1">
    <citation type="submission" date="2022-01" db="EMBL/GenBank/DDBJ databases">
        <title>Novel species in genus Dyadobacter.</title>
        <authorList>
            <person name="Ma C."/>
        </authorList>
    </citation>
    <scope>NUCLEOTIDE SEQUENCE</scope>
    <source>
        <strain evidence="2">CY357</strain>
    </source>
</reference>
<dbReference type="AlphaFoldDB" id="A0A9X1QA89"/>
<sequence>MKKLAWLLIFFIIIDRIGLLANVVVMNSETATPPTSVGELIEALGFMLIFAFWHWVALYSCWVLTNLLLVKCFNHSLMRSIVAGASLPIGYLFLGTTWFLVVWNLAMGTAFGFFFHKFGKSKL</sequence>
<keyword evidence="1" id="KW-1133">Transmembrane helix</keyword>